<evidence type="ECO:0000256" key="2">
    <source>
        <dbReference type="ARBA" id="ARBA00023004"/>
    </source>
</evidence>
<dbReference type="GO" id="GO:0016020">
    <property type="term" value="C:membrane"/>
    <property type="evidence" value="ECO:0007669"/>
    <property type="project" value="InterPro"/>
</dbReference>
<dbReference type="Gene3D" id="3.30.70.20">
    <property type="match status" value="1"/>
</dbReference>
<proteinExistence type="predicted"/>
<keyword evidence="2" id="KW-0408">Iron</keyword>
<dbReference type="Proteomes" id="UP000279029">
    <property type="component" value="Chromosome"/>
</dbReference>
<evidence type="ECO:0000313" key="5">
    <source>
        <dbReference type="EMBL" id="VDN47822.1"/>
    </source>
</evidence>
<dbReference type="InterPro" id="IPR010208">
    <property type="entry name" value="Ion_transpt_RnfC/RsxC"/>
</dbReference>
<keyword evidence="1" id="KW-0479">Metal-binding</keyword>
<reference evidence="5 6" key="1">
    <citation type="submission" date="2018-09" db="EMBL/GenBank/DDBJ databases">
        <authorList>
            <person name="Postec A."/>
        </authorList>
    </citation>
    <scope>NUCLEOTIDE SEQUENCE [LARGE SCALE GENOMIC DNA]</scope>
    <source>
        <strain evidence="5">70B-A</strain>
    </source>
</reference>
<evidence type="ECO:0000259" key="4">
    <source>
        <dbReference type="PROSITE" id="PS51379"/>
    </source>
</evidence>
<dbReference type="RefSeq" id="WP_125137067.1">
    <property type="nucleotide sequence ID" value="NZ_LR130778.1"/>
</dbReference>
<dbReference type="InterPro" id="IPR017900">
    <property type="entry name" value="4Fe4S_Fe_S_CS"/>
</dbReference>
<gene>
    <name evidence="5" type="ORF">PATL70BA_1946</name>
</gene>
<dbReference type="PANTHER" id="PTHR43034:SF2">
    <property type="entry name" value="ION-TRANSLOCATING OXIDOREDUCTASE COMPLEX SUBUNIT C"/>
    <property type="match status" value="1"/>
</dbReference>
<dbReference type="GO" id="GO:0016655">
    <property type="term" value="F:oxidoreductase activity, acting on NAD(P)H, quinone or similar compound as acceptor"/>
    <property type="evidence" value="ECO:0007669"/>
    <property type="project" value="InterPro"/>
</dbReference>
<dbReference type="OrthoDB" id="9767754at2"/>
<dbReference type="InterPro" id="IPR022615">
    <property type="entry name" value="NqrA_C_domain"/>
</dbReference>
<dbReference type="PROSITE" id="PS00198">
    <property type="entry name" value="4FE4S_FER_1"/>
    <property type="match status" value="2"/>
</dbReference>
<organism evidence="5 6">
    <name type="scientific">Petrocella atlantisensis</name>
    <dbReference type="NCBI Taxonomy" id="2173034"/>
    <lineage>
        <taxon>Bacteria</taxon>
        <taxon>Bacillati</taxon>
        <taxon>Bacillota</taxon>
        <taxon>Clostridia</taxon>
        <taxon>Lachnospirales</taxon>
        <taxon>Vallitaleaceae</taxon>
        <taxon>Petrocella</taxon>
    </lineage>
</organism>
<dbReference type="GO" id="GO:0051539">
    <property type="term" value="F:4 iron, 4 sulfur cluster binding"/>
    <property type="evidence" value="ECO:0007669"/>
    <property type="project" value="InterPro"/>
</dbReference>
<dbReference type="EMBL" id="LR130778">
    <property type="protein sequence ID" value="VDN47822.1"/>
    <property type="molecule type" value="Genomic_DNA"/>
</dbReference>
<dbReference type="AlphaFoldDB" id="A0A3P7RZ47"/>
<dbReference type="KEGG" id="cbar:PATL70BA_1946"/>
<dbReference type="PANTHER" id="PTHR43034">
    <property type="entry name" value="ION-TRANSLOCATING OXIDOREDUCTASE COMPLEX SUBUNIT C"/>
    <property type="match status" value="1"/>
</dbReference>
<dbReference type="InterPro" id="IPR017896">
    <property type="entry name" value="4Fe4S_Fe-S-bd"/>
</dbReference>
<feature type="domain" description="4Fe-4S ferredoxin-type" evidence="4">
    <location>
        <begin position="286"/>
        <end position="317"/>
    </location>
</feature>
<keyword evidence="6" id="KW-1185">Reference proteome</keyword>
<dbReference type="Pfam" id="PF11973">
    <property type="entry name" value="NQRA_SLBB"/>
    <property type="match status" value="1"/>
</dbReference>
<protein>
    <recommendedName>
        <fullName evidence="4">4Fe-4S ferredoxin-type domain-containing protein</fullName>
    </recommendedName>
</protein>
<evidence type="ECO:0000256" key="1">
    <source>
        <dbReference type="ARBA" id="ARBA00022723"/>
    </source>
</evidence>
<dbReference type="Pfam" id="PF13183">
    <property type="entry name" value="Fer4_8"/>
    <property type="match status" value="1"/>
</dbReference>
<dbReference type="GO" id="GO:0009055">
    <property type="term" value="F:electron transfer activity"/>
    <property type="evidence" value="ECO:0007669"/>
    <property type="project" value="InterPro"/>
</dbReference>
<evidence type="ECO:0000256" key="3">
    <source>
        <dbReference type="ARBA" id="ARBA00023014"/>
    </source>
</evidence>
<dbReference type="PROSITE" id="PS51379">
    <property type="entry name" value="4FE4S_FER_2"/>
    <property type="match status" value="1"/>
</dbReference>
<keyword evidence="3" id="KW-0411">Iron-sulfur</keyword>
<accession>A0A3P7RZ47</accession>
<evidence type="ECO:0000313" key="6">
    <source>
        <dbReference type="Proteomes" id="UP000279029"/>
    </source>
</evidence>
<sequence>MKITHKKFNGGYRFKKFEGQPQAKVVDFLPSSMLEAAKDEITYSDDIMDYLKSFDLTLKKSVDQALPDEDMYIQKESIGKILINMTQVEPYDFPMDIYFEDNNAKGFIKGLKILREKLPNVPIHVVFCKDKIKKYETVISEIMNIDGVQVSTVVGKYPINKKELLIPTLLEMKYPIGYPSANIGVIIMEPHRITQLYHLDKEKKSISHSWVALAGPGWKDNQILNLPLGTSISELTYQYLNEGMQVRLIKNSIMTGQVLSKEDVLDKDTSLLIALPEGIKGGHGINTGLHGPVRACISCGQCQNVCPVGLIPHLLHKHVEQGLINERLADLRIFDCIECNLCNYGCPSKIDLVGSIIKGKEQLEEMELSHKMYQLKGIKEV</sequence>
<dbReference type="SUPFAM" id="SSF46548">
    <property type="entry name" value="alpha-helical ferredoxin"/>
    <property type="match status" value="1"/>
</dbReference>
<dbReference type="GO" id="GO:0046872">
    <property type="term" value="F:metal ion binding"/>
    <property type="evidence" value="ECO:0007669"/>
    <property type="project" value="UniProtKB-KW"/>
</dbReference>
<name>A0A3P7RZ47_9FIRM</name>